<evidence type="ECO:0000256" key="14">
    <source>
        <dbReference type="ARBA" id="ARBA00049494"/>
    </source>
</evidence>
<dbReference type="AlphaFoldDB" id="A0A0A7EED9"/>
<dbReference type="Gene3D" id="3.40.50.620">
    <property type="entry name" value="HUPs"/>
    <property type="match status" value="1"/>
</dbReference>
<dbReference type="KEGG" id="pseo:OM33_07475"/>
<keyword evidence="18" id="KW-1185">Reference proteome</keyword>
<dbReference type="HOGENOM" id="CLU_048437_0_1_6"/>
<keyword evidence="12" id="KW-0511">Multifunctional enzyme</keyword>
<sequence>MELIRGIHNIRPKHRGCVLTIGNFDGVHLGHQAVIKGLIKDAKEHQLPSTVMIFEPQPQEYFRKGDAPARLTRLRDKLALLEKLGVERVICIKFNETFANQSADEFVQRILVEKLGIVALTVGDDFRFGKGRAGNYEMLQTNGARYDFKVKSTASLRQKDCRVSSTAIRNALNQGDIEIANDMLSRPYSVTGKVVHGWKKGRELGFPTANIPLKRQVSPLSGVYCVKVTVADKSYYGVANIGIKPTFNGKRTLLEAHLFDFNCDLYGQVIEVAPMRKLRDEKKFDSFSELTTQISCDVEAAKAYFDLI</sequence>
<dbReference type="PANTHER" id="PTHR22749">
    <property type="entry name" value="RIBOFLAVIN KINASE/FMN ADENYLYLTRANSFERASE"/>
    <property type="match status" value="1"/>
</dbReference>
<dbReference type="Pfam" id="PF01687">
    <property type="entry name" value="Flavokinase"/>
    <property type="match status" value="1"/>
</dbReference>
<feature type="domain" description="Riboflavin kinase" evidence="16">
    <location>
        <begin position="183"/>
        <end position="306"/>
    </location>
</feature>
<dbReference type="InterPro" id="IPR014729">
    <property type="entry name" value="Rossmann-like_a/b/a_fold"/>
</dbReference>
<dbReference type="GO" id="GO:0009398">
    <property type="term" value="P:FMN biosynthetic process"/>
    <property type="evidence" value="ECO:0007669"/>
    <property type="project" value="UniProtKB-UniRule"/>
</dbReference>
<name>A0A0A7EED9_9GAMM</name>
<evidence type="ECO:0000259" key="16">
    <source>
        <dbReference type="SMART" id="SM00904"/>
    </source>
</evidence>
<dbReference type="NCBIfam" id="NF004162">
    <property type="entry name" value="PRK05627.1-5"/>
    <property type="match status" value="1"/>
</dbReference>
<evidence type="ECO:0000256" key="13">
    <source>
        <dbReference type="ARBA" id="ARBA00047880"/>
    </source>
</evidence>
<dbReference type="GO" id="GO:0008531">
    <property type="term" value="F:riboflavin kinase activity"/>
    <property type="evidence" value="ECO:0007669"/>
    <property type="project" value="UniProtKB-UniRule"/>
</dbReference>
<dbReference type="FunFam" id="2.40.30.30:FF:000003">
    <property type="entry name" value="Riboflavin biosynthesis protein"/>
    <property type="match status" value="1"/>
</dbReference>
<evidence type="ECO:0000256" key="11">
    <source>
        <dbReference type="ARBA" id="ARBA00022840"/>
    </source>
</evidence>
<evidence type="ECO:0000313" key="18">
    <source>
        <dbReference type="Proteomes" id="UP000030341"/>
    </source>
</evidence>
<proteinExistence type="inferred from homology"/>
<evidence type="ECO:0000256" key="2">
    <source>
        <dbReference type="ARBA" id="ARBA00004726"/>
    </source>
</evidence>
<evidence type="ECO:0000256" key="10">
    <source>
        <dbReference type="ARBA" id="ARBA00022827"/>
    </source>
</evidence>
<dbReference type="GO" id="GO:0003919">
    <property type="term" value="F:FMN adenylyltransferase activity"/>
    <property type="evidence" value="ECO:0007669"/>
    <property type="project" value="UniProtKB-UniRule"/>
</dbReference>
<dbReference type="GO" id="GO:0005524">
    <property type="term" value="F:ATP binding"/>
    <property type="evidence" value="ECO:0007669"/>
    <property type="project" value="UniProtKB-UniRule"/>
</dbReference>
<keyword evidence="10 15" id="KW-0274">FAD</keyword>
<dbReference type="NCBIfam" id="NF004163">
    <property type="entry name" value="PRK05627.1-6"/>
    <property type="match status" value="1"/>
</dbReference>
<dbReference type="EC" id="2.7.1.26" evidence="15"/>
<gene>
    <name evidence="17" type="ORF">OM33_07475</name>
</gene>
<comment type="function">
    <text evidence="1">Catalyzes the phosphorylation of riboflavin to FMN followed by the adenylation of FMN to FAD.</text>
</comment>
<evidence type="ECO:0000256" key="6">
    <source>
        <dbReference type="ARBA" id="ARBA00022679"/>
    </source>
</evidence>
<evidence type="ECO:0000256" key="1">
    <source>
        <dbReference type="ARBA" id="ARBA00002121"/>
    </source>
</evidence>
<evidence type="ECO:0000256" key="8">
    <source>
        <dbReference type="ARBA" id="ARBA00022741"/>
    </source>
</evidence>
<keyword evidence="5 15" id="KW-0288">FMN</keyword>
<dbReference type="GO" id="GO:0006747">
    <property type="term" value="P:FAD biosynthetic process"/>
    <property type="evidence" value="ECO:0007669"/>
    <property type="project" value="UniProtKB-UniRule"/>
</dbReference>
<keyword evidence="7 15" id="KW-0548">Nucleotidyltransferase</keyword>
<reference evidence="17 18" key="1">
    <citation type="submission" date="2014-11" db="EMBL/GenBank/DDBJ databases">
        <title>Complete Genome Sequence of Pseudoalteromonas sp. Strain OCN003 Isolated from Kaneohe Bay, Oahu, Hawaii.</title>
        <authorList>
            <person name="Beurmann S."/>
            <person name="Videau P."/>
            <person name="Ushijima B."/>
            <person name="Smith A.M."/>
            <person name="Aeby G.S."/>
            <person name="Callahan S.M."/>
            <person name="Belcaid M."/>
        </authorList>
    </citation>
    <scope>NUCLEOTIDE SEQUENCE [LARGE SCALE GENOMIC DNA]</scope>
    <source>
        <strain evidence="17 18">OCN003</strain>
    </source>
</reference>
<dbReference type="SMART" id="SM00904">
    <property type="entry name" value="Flavokinase"/>
    <property type="match status" value="1"/>
</dbReference>
<dbReference type="Gene3D" id="2.40.30.30">
    <property type="entry name" value="Riboflavin kinase-like"/>
    <property type="match status" value="1"/>
</dbReference>
<comment type="similarity">
    <text evidence="15">Belongs to the ribF family.</text>
</comment>
<comment type="pathway">
    <text evidence="2 15">Cofactor biosynthesis; FAD biosynthesis; FAD from FMN: step 1/1.</text>
</comment>
<evidence type="ECO:0000256" key="3">
    <source>
        <dbReference type="ARBA" id="ARBA00005201"/>
    </source>
</evidence>
<dbReference type="OrthoDB" id="9803667at2"/>
<dbReference type="NCBIfam" id="NF004159">
    <property type="entry name" value="PRK05627.1-2"/>
    <property type="match status" value="1"/>
</dbReference>
<evidence type="ECO:0000256" key="9">
    <source>
        <dbReference type="ARBA" id="ARBA00022777"/>
    </source>
</evidence>
<evidence type="ECO:0000256" key="7">
    <source>
        <dbReference type="ARBA" id="ARBA00022695"/>
    </source>
</evidence>
<evidence type="ECO:0000256" key="5">
    <source>
        <dbReference type="ARBA" id="ARBA00022643"/>
    </source>
</evidence>
<organism evidence="17 18">
    <name type="scientific">Pseudoalteromonas piratica</name>
    <dbReference type="NCBI Taxonomy" id="1348114"/>
    <lineage>
        <taxon>Bacteria</taxon>
        <taxon>Pseudomonadati</taxon>
        <taxon>Pseudomonadota</taxon>
        <taxon>Gammaproteobacteria</taxon>
        <taxon>Alteromonadales</taxon>
        <taxon>Pseudoalteromonadaceae</taxon>
        <taxon>Pseudoalteromonas</taxon>
    </lineage>
</organism>
<dbReference type="UniPathway" id="UPA00276">
    <property type="reaction ID" value="UER00406"/>
</dbReference>
<protein>
    <recommendedName>
        <fullName evidence="15">Riboflavin biosynthesis protein</fullName>
    </recommendedName>
    <domain>
        <recommendedName>
            <fullName evidence="15">Riboflavin kinase</fullName>
            <ecNumber evidence="15">2.7.1.26</ecNumber>
        </recommendedName>
        <alternativeName>
            <fullName evidence="15">Flavokinase</fullName>
        </alternativeName>
    </domain>
    <domain>
        <recommendedName>
            <fullName evidence="15">FMN adenylyltransferase</fullName>
            <ecNumber evidence="15">2.7.7.2</ecNumber>
        </recommendedName>
        <alternativeName>
            <fullName evidence="15">FAD pyrophosphorylase</fullName>
        </alternativeName>
        <alternativeName>
            <fullName evidence="15">FAD synthase</fullName>
        </alternativeName>
    </domain>
</protein>
<evidence type="ECO:0000256" key="15">
    <source>
        <dbReference type="PIRNR" id="PIRNR004491"/>
    </source>
</evidence>
<dbReference type="InterPro" id="IPR023465">
    <property type="entry name" value="Riboflavin_kinase_dom_sf"/>
</dbReference>
<evidence type="ECO:0000256" key="4">
    <source>
        <dbReference type="ARBA" id="ARBA00022630"/>
    </source>
</evidence>
<dbReference type="FunFam" id="3.40.50.620:FF:000021">
    <property type="entry name" value="Riboflavin biosynthesis protein"/>
    <property type="match status" value="1"/>
</dbReference>
<dbReference type="InterPro" id="IPR015864">
    <property type="entry name" value="FAD_synthase"/>
</dbReference>
<dbReference type="UniPathway" id="UPA00277">
    <property type="reaction ID" value="UER00407"/>
</dbReference>
<keyword evidence="4 15" id="KW-0285">Flavoprotein</keyword>
<dbReference type="Proteomes" id="UP000030341">
    <property type="component" value="Chromosome 1"/>
</dbReference>
<evidence type="ECO:0000313" key="17">
    <source>
        <dbReference type="EMBL" id="AIY65010.1"/>
    </source>
</evidence>
<comment type="catalytic activity">
    <reaction evidence="13 15">
        <text>riboflavin + ATP = FMN + ADP + H(+)</text>
        <dbReference type="Rhea" id="RHEA:14357"/>
        <dbReference type="ChEBI" id="CHEBI:15378"/>
        <dbReference type="ChEBI" id="CHEBI:30616"/>
        <dbReference type="ChEBI" id="CHEBI:57986"/>
        <dbReference type="ChEBI" id="CHEBI:58210"/>
        <dbReference type="ChEBI" id="CHEBI:456216"/>
        <dbReference type="EC" id="2.7.1.26"/>
    </reaction>
</comment>
<dbReference type="STRING" id="1348114.OM33_07475"/>
<dbReference type="NCBIfam" id="NF004160">
    <property type="entry name" value="PRK05627.1-3"/>
    <property type="match status" value="1"/>
</dbReference>
<dbReference type="EC" id="2.7.7.2" evidence="15"/>
<dbReference type="InterPro" id="IPR002606">
    <property type="entry name" value="Riboflavin_kinase_bac"/>
</dbReference>
<keyword evidence="6 15" id="KW-0808">Transferase</keyword>
<dbReference type="PIRSF" id="PIRSF004491">
    <property type="entry name" value="FAD_Synth"/>
    <property type="match status" value="1"/>
</dbReference>
<comment type="catalytic activity">
    <reaction evidence="14 15">
        <text>FMN + ATP + H(+) = FAD + diphosphate</text>
        <dbReference type="Rhea" id="RHEA:17237"/>
        <dbReference type="ChEBI" id="CHEBI:15378"/>
        <dbReference type="ChEBI" id="CHEBI:30616"/>
        <dbReference type="ChEBI" id="CHEBI:33019"/>
        <dbReference type="ChEBI" id="CHEBI:57692"/>
        <dbReference type="ChEBI" id="CHEBI:58210"/>
        <dbReference type="EC" id="2.7.7.2"/>
    </reaction>
</comment>
<dbReference type="eggNOG" id="COG0196">
    <property type="taxonomic scope" value="Bacteria"/>
</dbReference>
<dbReference type="SUPFAM" id="SSF52374">
    <property type="entry name" value="Nucleotidylyl transferase"/>
    <property type="match status" value="1"/>
</dbReference>
<keyword evidence="8 15" id="KW-0547">Nucleotide-binding</keyword>
<dbReference type="InterPro" id="IPR015865">
    <property type="entry name" value="Riboflavin_kinase_bac/euk"/>
</dbReference>
<evidence type="ECO:0000256" key="12">
    <source>
        <dbReference type="ARBA" id="ARBA00023268"/>
    </source>
</evidence>
<dbReference type="Pfam" id="PF06574">
    <property type="entry name" value="FAD_syn"/>
    <property type="match status" value="1"/>
</dbReference>
<dbReference type="PANTHER" id="PTHR22749:SF6">
    <property type="entry name" value="RIBOFLAVIN KINASE"/>
    <property type="match status" value="1"/>
</dbReference>
<dbReference type="RefSeq" id="WP_038640502.1">
    <property type="nucleotide sequence ID" value="NZ_CP009888.1"/>
</dbReference>
<dbReference type="NCBIfam" id="TIGR00083">
    <property type="entry name" value="ribF"/>
    <property type="match status" value="1"/>
</dbReference>
<dbReference type="CDD" id="cd02064">
    <property type="entry name" value="FAD_synthetase_N"/>
    <property type="match status" value="1"/>
</dbReference>
<dbReference type="EMBL" id="CP009888">
    <property type="protein sequence ID" value="AIY65010.1"/>
    <property type="molecule type" value="Genomic_DNA"/>
</dbReference>
<dbReference type="SUPFAM" id="SSF82114">
    <property type="entry name" value="Riboflavin kinase-like"/>
    <property type="match status" value="1"/>
</dbReference>
<keyword evidence="9 15" id="KW-0418">Kinase</keyword>
<accession>A0A0A7EED9</accession>
<dbReference type="InterPro" id="IPR023468">
    <property type="entry name" value="Riboflavin_kinase"/>
</dbReference>
<dbReference type="GO" id="GO:0009231">
    <property type="term" value="P:riboflavin biosynthetic process"/>
    <property type="evidence" value="ECO:0007669"/>
    <property type="project" value="InterPro"/>
</dbReference>
<comment type="pathway">
    <text evidence="3 15">Cofactor biosynthesis; FMN biosynthesis; FMN from riboflavin (ATP route): step 1/1.</text>
</comment>
<keyword evidence="11 15" id="KW-0067">ATP-binding</keyword>